<gene>
    <name evidence="10" type="ORF">B0J12DRAFT_270042</name>
</gene>
<feature type="compositionally biased region" description="Polar residues" evidence="8">
    <location>
        <begin position="269"/>
        <end position="279"/>
    </location>
</feature>
<feature type="compositionally biased region" description="Low complexity" evidence="8">
    <location>
        <begin position="258"/>
        <end position="268"/>
    </location>
</feature>
<feature type="region of interest" description="Disordered" evidence="8">
    <location>
        <begin position="181"/>
        <end position="384"/>
    </location>
</feature>
<evidence type="ECO:0000313" key="10">
    <source>
        <dbReference type="EMBL" id="KAH7036288.1"/>
    </source>
</evidence>
<evidence type="ECO:0000256" key="2">
    <source>
        <dbReference type="ARBA" id="ARBA00022723"/>
    </source>
</evidence>
<dbReference type="PROSITE" id="PS50157">
    <property type="entry name" value="ZINC_FINGER_C2H2_2"/>
    <property type="match status" value="2"/>
</dbReference>
<dbReference type="EMBL" id="JAGTJR010000036">
    <property type="protein sequence ID" value="KAH7036288.1"/>
    <property type="molecule type" value="Genomic_DNA"/>
</dbReference>
<feature type="region of interest" description="Disordered" evidence="8">
    <location>
        <begin position="1"/>
        <end position="102"/>
    </location>
</feature>
<evidence type="ECO:0000256" key="3">
    <source>
        <dbReference type="ARBA" id="ARBA00022737"/>
    </source>
</evidence>
<name>A0ABQ8FYB4_9PEZI</name>
<evidence type="ECO:0000256" key="4">
    <source>
        <dbReference type="ARBA" id="ARBA00022771"/>
    </source>
</evidence>
<dbReference type="InterPro" id="IPR013087">
    <property type="entry name" value="Znf_C2H2_type"/>
</dbReference>
<feature type="compositionally biased region" description="Polar residues" evidence="8">
    <location>
        <begin position="237"/>
        <end position="250"/>
    </location>
</feature>
<evidence type="ECO:0000259" key="9">
    <source>
        <dbReference type="PROSITE" id="PS50157"/>
    </source>
</evidence>
<feature type="compositionally biased region" description="Basic and acidic residues" evidence="8">
    <location>
        <begin position="48"/>
        <end position="59"/>
    </location>
</feature>
<dbReference type="PROSITE" id="PS00028">
    <property type="entry name" value="ZINC_FINGER_C2H2_1"/>
    <property type="match status" value="2"/>
</dbReference>
<feature type="compositionally biased region" description="Basic and acidic residues" evidence="8">
    <location>
        <begin position="90"/>
        <end position="102"/>
    </location>
</feature>
<keyword evidence="5" id="KW-0862">Zinc</keyword>
<dbReference type="PANTHER" id="PTHR40626">
    <property type="entry name" value="MIP31509P"/>
    <property type="match status" value="1"/>
</dbReference>
<organism evidence="10 11">
    <name type="scientific">Macrophomina phaseolina</name>
    <dbReference type="NCBI Taxonomy" id="35725"/>
    <lineage>
        <taxon>Eukaryota</taxon>
        <taxon>Fungi</taxon>
        <taxon>Dikarya</taxon>
        <taxon>Ascomycota</taxon>
        <taxon>Pezizomycotina</taxon>
        <taxon>Dothideomycetes</taxon>
        <taxon>Dothideomycetes incertae sedis</taxon>
        <taxon>Botryosphaeriales</taxon>
        <taxon>Botryosphaeriaceae</taxon>
        <taxon>Macrophomina</taxon>
    </lineage>
</organism>
<evidence type="ECO:0000256" key="5">
    <source>
        <dbReference type="ARBA" id="ARBA00022833"/>
    </source>
</evidence>
<dbReference type="Pfam" id="PF04082">
    <property type="entry name" value="Fungal_trans"/>
    <property type="match status" value="1"/>
</dbReference>
<evidence type="ECO:0000256" key="7">
    <source>
        <dbReference type="PROSITE-ProRule" id="PRU00042"/>
    </source>
</evidence>
<keyword evidence="2" id="KW-0479">Metal-binding</keyword>
<dbReference type="InterPro" id="IPR007219">
    <property type="entry name" value="XnlR_reg_dom"/>
</dbReference>
<accession>A0ABQ8FYB4</accession>
<keyword evidence="4 7" id="KW-0863">Zinc-finger</keyword>
<evidence type="ECO:0000256" key="1">
    <source>
        <dbReference type="ARBA" id="ARBA00004123"/>
    </source>
</evidence>
<keyword evidence="11" id="KW-1185">Reference proteome</keyword>
<dbReference type="PANTHER" id="PTHR40626:SF11">
    <property type="entry name" value="ZINC FINGER PROTEIN YPR022C"/>
    <property type="match status" value="1"/>
</dbReference>
<feature type="domain" description="C2H2-type" evidence="9">
    <location>
        <begin position="126"/>
        <end position="155"/>
    </location>
</feature>
<protein>
    <submittedName>
        <fullName evidence="10">Fungal-specific transcription factor domain-containing protein</fullName>
    </submittedName>
</protein>
<dbReference type="Gene3D" id="3.30.160.60">
    <property type="entry name" value="Classic Zinc Finger"/>
    <property type="match status" value="1"/>
</dbReference>
<feature type="compositionally biased region" description="Polar residues" evidence="8">
    <location>
        <begin position="294"/>
        <end position="324"/>
    </location>
</feature>
<dbReference type="SUPFAM" id="SSF57667">
    <property type="entry name" value="beta-beta-alpha zinc fingers"/>
    <property type="match status" value="1"/>
</dbReference>
<comment type="caution">
    <text evidence="10">The sequence shown here is derived from an EMBL/GenBank/DDBJ whole genome shotgun (WGS) entry which is preliminary data.</text>
</comment>
<evidence type="ECO:0000256" key="6">
    <source>
        <dbReference type="ARBA" id="ARBA00023242"/>
    </source>
</evidence>
<reference evidence="10 11" key="1">
    <citation type="journal article" date="2021" name="Nat. Commun.">
        <title>Genetic determinants of endophytism in the Arabidopsis root mycobiome.</title>
        <authorList>
            <person name="Mesny F."/>
            <person name="Miyauchi S."/>
            <person name="Thiergart T."/>
            <person name="Pickel B."/>
            <person name="Atanasova L."/>
            <person name="Karlsson M."/>
            <person name="Huettel B."/>
            <person name="Barry K.W."/>
            <person name="Haridas S."/>
            <person name="Chen C."/>
            <person name="Bauer D."/>
            <person name="Andreopoulos W."/>
            <person name="Pangilinan J."/>
            <person name="LaButti K."/>
            <person name="Riley R."/>
            <person name="Lipzen A."/>
            <person name="Clum A."/>
            <person name="Drula E."/>
            <person name="Henrissat B."/>
            <person name="Kohler A."/>
            <person name="Grigoriev I.V."/>
            <person name="Martin F.M."/>
            <person name="Hacquard S."/>
        </authorList>
    </citation>
    <scope>NUCLEOTIDE SEQUENCE [LARGE SCALE GENOMIC DNA]</scope>
    <source>
        <strain evidence="10 11">MPI-SDFR-AT-0080</strain>
    </source>
</reference>
<evidence type="ECO:0000313" key="11">
    <source>
        <dbReference type="Proteomes" id="UP000774617"/>
    </source>
</evidence>
<dbReference type="SMART" id="SM00355">
    <property type="entry name" value="ZnF_C2H2"/>
    <property type="match status" value="2"/>
</dbReference>
<proteinExistence type="predicted"/>
<keyword evidence="6" id="KW-0539">Nucleus</keyword>
<feature type="compositionally biased region" description="Acidic residues" evidence="8">
    <location>
        <begin position="60"/>
        <end position="76"/>
    </location>
</feature>
<keyword evidence="3" id="KW-0677">Repeat</keyword>
<evidence type="ECO:0000256" key="8">
    <source>
        <dbReference type="SAM" id="MobiDB-lite"/>
    </source>
</evidence>
<dbReference type="InterPro" id="IPR036236">
    <property type="entry name" value="Znf_C2H2_sf"/>
</dbReference>
<sequence>MTVEILPAQAGNPLDFRKPPEPQLPRPVHHSAPSMEKQEQEITSPTSDENRGRRRTREDENVDDQDNQDNQADDGDAPPGSSRKRRRSRKGLDKKFECPHEGCGKSYSRAEHLYRHQLNHNPKQIYHCDFPDCQRSFVRQDLCARHKERHTARGSQLLRKDAFMHNINPIVTTAMANKNARLGNPQASPMVHASGGMVQSPAGLVGNSASGGSAMSPPLIPTTQNQGNSVAPDRSMSGDSWRSNSASQHMQDQHRRSSAYSAPQRSSSFDTVNNSRPQYSPQPAAHGHPAPPLRSQSSVGTGGVQNLSMNSPYPSNAGTSQAYNSPVPVPSQLSQSPASYQVQNQSGLPGSFSSLPPPGYSSMNQTSQGPSQNYPMSSSMSMQGVETTGQGERMTSVSEGQILENMTPKNYSMPVFGGEGYSRSPFAMADDFTAWLFNESNLGSGHSPMGYPANSMPHVPGSTAFGLQAPYFGYDATVSGYFNQPAPPHQPMSVSSILDTGLPESALSEEKRQQILDLIENRFNENSHAPVKKQKEEFLEGNKDEDTHVLSLNMMQTYIGSYWVHFHTQLPILHRPTFNAANCPPLLLIAMMSLGASCLEKSFGQEVTTTCAELANFLAWHLRWEIFMDADFRPPAKLWVFQALILLECFEKMYSTRPLHERAHIHHATTLTLMRRGSSLIGRSALDSPPSVKDGRNGSVASTTNAQEEWWRHWISNEATRRAAFAAFVIDSIHATMFGHSAVMVAHEMRLPLPCDEALWSATSAQEVGRVEASLSSNGVKPTTFLDGLKKTLGGSPVRTNSFGRTILMAGLLSVSWHMNQRDLQVSSLGASSALGGRDKWRGSLTRAFDFWKQDFDASLSKNGELTAPSAFAYNTGLVDDNVFESRTVLHHLAHMAMHVDIVDCQIYAGASRLLGRSITPQDYTGAQRRMKESWAPTARARDATFYALRFLSQVLLPHESSNGGVPSGAAGGPGHQSVEEAAGFTYSARDDSLLNRPWVLYFATLIVWSYGYALDGPIEPVYQLDSREDMVRDMQGYLRRVGGVRAPDALAKIQDRNACLGMLILLRDMFKRTRWELLHEASNLLQKCIEMLAPGCTY</sequence>
<comment type="subcellular location">
    <subcellularLocation>
        <location evidence="1">Nucleus</location>
    </subcellularLocation>
</comment>
<feature type="domain" description="C2H2-type" evidence="9">
    <location>
        <begin position="96"/>
        <end position="125"/>
    </location>
</feature>
<dbReference type="Proteomes" id="UP000774617">
    <property type="component" value="Unassembled WGS sequence"/>
</dbReference>
<dbReference type="CDD" id="cd12148">
    <property type="entry name" value="fungal_TF_MHR"/>
    <property type="match status" value="1"/>
</dbReference>
<dbReference type="InterPro" id="IPR051059">
    <property type="entry name" value="VerF-like"/>
</dbReference>
<feature type="compositionally biased region" description="Polar residues" evidence="8">
    <location>
        <begin position="363"/>
        <end position="384"/>
    </location>
</feature>